<dbReference type="Pfam" id="PF18132">
    <property type="entry name" value="Tyrosinase_C"/>
    <property type="match status" value="1"/>
</dbReference>
<dbReference type="EMBL" id="NLAX01001034">
    <property type="protein sequence ID" value="PKS06323.1"/>
    <property type="molecule type" value="Genomic_DNA"/>
</dbReference>
<dbReference type="Proteomes" id="UP000233524">
    <property type="component" value="Unassembled WGS sequence"/>
</dbReference>
<keyword evidence="6" id="KW-0186">Copper</keyword>
<evidence type="ECO:0000256" key="7">
    <source>
        <dbReference type="ARBA" id="ARBA00023033"/>
    </source>
</evidence>
<evidence type="ECO:0000256" key="5">
    <source>
        <dbReference type="ARBA" id="ARBA00023002"/>
    </source>
</evidence>
<proteinExistence type="inferred from homology"/>
<reference evidence="14 15" key="1">
    <citation type="journal article" date="2017" name="G3 (Bethesda)">
        <title>First Draft Genome Sequence of the Pathogenic Fungus Lomentospora prolificans (Formerly Scedosporium prolificans).</title>
        <authorList>
            <person name="Luo R."/>
            <person name="Zimin A."/>
            <person name="Workman R."/>
            <person name="Fan Y."/>
            <person name="Pertea G."/>
            <person name="Grossman N."/>
            <person name="Wear M.P."/>
            <person name="Jia B."/>
            <person name="Miller H."/>
            <person name="Casadevall A."/>
            <person name="Timp W."/>
            <person name="Zhang S.X."/>
            <person name="Salzberg S.L."/>
        </authorList>
    </citation>
    <scope>NUCLEOTIDE SEQUENCE [LARGE SCALE GENOMIC DNA]</scope>
    <source>
        <strain evidence="14 15">JHH-5317</strain>
    </source>
</reference>
<gene>
    <name evidence="14" type="ORF">jhhlp_007071</name>
</gene>
<evidence type="ECO:0000256" key="8">
    <source>
        <dbReference type="ARBA" id="ARBA00023101"/>
    </source>
</evidence>
<dbReference type="VEuPathDB" id="FungiDB:jhhlp_007071"/>
<dbReference type="GO" id="GO:0046872">
    <property type="term" value="F:metal ion binding"/>
    <property type="evidence" value="ECO:0007669"/>
    <property type="project" value="UniProtKB-KW"/>
</dbReference>
<dbReference type="InterPro" id="IPR008922">
    <property type="entry name" value="Di-copper_centre_dom_sf"/>
</dbReference>
<keyword evidence="7" id="KW-0503">Monooxygenase</keyword>
<sequence length="668" mass="74484">MSSQENIRVVGAKATPGPNGSLPLRREIRELQTKFQDQFNLFILAMRELQARDKEDPTSYFQIAGIHGMPYKVWNNARGLSSFQFGGYCTHSSILFLTWHRPYLALLEQSLSAAAQTIAAKYPESVRSRYVEAAKQLRLPYFDWATRVREPEPSFPNALSQARISIVDTDGVRKTVENPLFSFNISQVNPNRGDLGSWANRPRTLRHPDSRGNSHNEIIEQELDNESASLRHELSLLLLSFTDYDDFSNSAWRRGTRLRATTSLESVHDDIHGRTGGSGGHMGSLDVSAMDPIFWLHHCNVDRVWAMWQDLNPNEFMSPRPAPFTNFTVRAGATEDEKSPLSPFWDETGSRFWTSDRVKNTTMFGYAYPETQSWQHANVAAYQQSLRQTIASLYGSNPFLNFTQTVAPKDVAAERPTFESLAANPASRIAVRSMAAGVKLAAVGDQPPAQKPLGEEKTSPLSNPGAREGDQKAPENPIHEGDLSAPIPDDMKRLCPNGRYTDWVVNIRALKHGLGQTFRVIVFLGDFSDRPEDWAGNAEYNTVGRVTMLGRSSDTQCGKCQEDQENELMMAGAVPLTSALLQDIAAGKLQSLEPKDVVPHLKADLHWRAKLFEGTEYPIDQIPRLKVSVCSMPVTLGDDGIPIYSGEYTVHKEATTGKAGGLEEDEDW</sequence>
<organism evidence="14 15">
    <name type="scientific">Lomentospora prolificans</name>
    <dbReference type="NCBI Taxonomy" id="41688"/>
    <lineage>
        <taxon>Eukaryota</taxon>
        <taxon>Fungi</taxon>
        <taxon>Dikarya</taxon>
        <taxon>Ascomycota</taxon>
        <taxon>Pezizomycotina</taxon>
        <taxon>Sordariomycetes</taxon>
        <taxon>Hypocreomycetidae</taxon>
        <taxon>Microascales</taxon>
        <taxon>Microascaceae</taxon>
        <taxon>Lomentospora</taxon>
    </lineage>
</organism>
<feature type="region of interest" description="Disordered" evidence="11">
    <location>
        <begin position="445"/>
        <end position="489"/>
    </location>
</feature>
<dbReference type="GO" id="GO:0042438">
    <property type="term" value="P:melanin biosynthetic process"/>
    <property type="evidence" value="ECO:0007669"/>
    <property type="project" value="UniProtKB-KW"/>
</dbReference>
<evidence type="ECO:0000256" key="10">
    <source>
        <dbReference type="ARBA" id="ARBA00048881"/>
    </source>
</evidence>
<keyword evidence="5" id="KW-0560">Oxidoreductase</keyword>
<comment type="catalytic activity">
    <reaction evidence="10">
        <text>L-tyrosine + O2 = L-dopaquinone + H2O</text>
        <dbReference type="Rhea" id="RHEA:18117"/>
        <dbReference type="ChEBI" id="CHEBI:15377"/>
        <dbReference type="ChEBI" id="CHEBI:15379"/>
        <dbReference type="ChEBI" id="CHEBI:57924"/>
        <dbReference type="ChEBI" id="CHEBI:58315"/>
        <dbReference type="EC" id="1.14.18.1"/>
    </reaction>
</comment>
<feature type="compositionally biased region" description="Basic and acidic residues" evidence="11">
    <location>
        <begin position="467"/>
        <end position="482"/>
    </location>
</feature>
<evidence type="ECO:0000256" key="3">
    <source>
        <dbReference type="ARBA" id="ARBA00011906"/>
    </source>
</evidence>
<comment type="cofactor">
    <cofactor evidence="1">
        <name>Cu(2+)</name>
        <dbReference type="ChEBI" id="CHEBI:29036"/>
    </cofactor>
</comment>
<dbReference type="SUPFAM" id="SSF48056">
    <property type="entry name" value="Di-copper centre-containing domain"/>
    <property type="match status" value="1"/>
</dbReference>
<dbReference type="GO" id="GO:0004503">
    <property type="term" value="F:tyrosinase activity"/>
    <property type="evidence" value="ECO:0007669"/>
    <property type="project" value="UniProtKB-EC"/>
</dbReference>
<accession>A0A2N3N1M7</accession>
<dbReference type="STRING" id="41688.A0A2N3N1M7"/>
<dbReference type="InterPro" id="IPR002227">
    <property type="entry name" value="Tyrosinase_Cu-bd"/>
</dbReference>
<evidence type="ECO:0000259" key="12">
    <source>
        <dbReference type="PROSITE" id="PS00497"/>
    </source>
</evidence>
<dbReference type="Gene3D" id="1.10.1280.10">
    <property type="entry name" value="Di-copper center containing domain from catechol oxidase"/>
    <property type="match status" value="1"/>
</dbReference>
<evidence type="ECO:0000256" key="2">
    <source>
        <dbReference type="ARBA" id="ARBA00009928"/>
    </source>
</evidence>
<comment type="similarity">
    <text evidence="2">Belongs to the tyrosinase family.</text>
</comment>
<evidence type="ECO:0000256" key="6">
    <source>
        <dbReference type="ARBA" id="ARBA00023008"/>
    </source>
</evidence>
<dbReference type="EC" id="1.14.18.1" evidence="3"/>
<dbReference type="PANTHER" id="PTHR11474">
    <property type="entry name" value="TYROSINASE FAMILY MEMBER"/>
    <property type="match status" value="1"/>
</dbReference>
<evidence type="ECO:0000256" key="11">
    <source>
        <dbReference type="SAM" id="MobiDB-lite"/>
    </source>
</evidence>
<feature type="domain" description="Tyrosinase copper-binding" evidence="12">
    <location>
        <begin position="91"/>
        <end position="108"/>
    </location>
</feature>
<dbReference type="InParanoid" id="A0A2N3N1M7"/>
<feature type="domain" description="Tyrosinase copper-binding" evidence="13">
    <location>
        <begin position="291"/>
        <end position="302"/>
    </location>
</feature>
<dbReference type="Gene3D" id="2.60.310.20">
    <property type="match status" value="1"/>
</dbReference>
<dbReference type="OrthoDB" id="6132182at2759"/>
<evidence type="ECO:0000313" key="14">
    <source>
        <dbReference type="EMBL" id="PKS06323.1"/>
    </source>
</evidence>
<dbReference type="PROSITE" id="PS00498">
    <property type="entry name" value="TYROSINASE_2"/>
    <property type="match status" value="1"/>
</dbReference>
<comment type="catalytic activity">
    <reaction evidence="9">
        <text>2 L-dopa + O2 = 2 L-dopaquinone + 2 H2O</text>
        <dbReference type="Rhea" id="RHEA:34287"/>
        <dbReference type="ChEBI" id="CHEBI:15377"/>
        <dbReference type="ChEBI" id="CHEBI:15379"/>
        <dbReference type="ChEBI" id="CHEBI:57504"/>
        <dbReference type="ChEBI" id="CHEBI:57924"/>
        <dbReference type="EC" id="1.14.18.1"/>
    </reaction>
</comment>
<dbReference type="InterPro" id="IPR050316">
    <property type="entry name" value="Tyrosinase/Hemocyanin"/>
</dbReference>
<dbReference type="PROSITE" id="PS00497">
    <property type="entry name" value="TYROSINASE_1"/>
    <property type="match status" value="1"/>
</dbReference>
<name>A0A2N3N1M7_9PEZI</name>
<evidence type="ECO:0000259" key="13">
    <source>
        <dbReference type="PROSITE" id="PS00498"/>
    </source>
</evidence>
<dbReference type="PRINTS" id="PR00092">
    <property type="entry name" value="TYROSINASE"/>
</dbReference>
<evidence type="ECO:0000256" key="9">
    <source>
        <dbReference type="ARBA" id="ARBA00048233"/>
    </source>
</evidence>
<evidence type="ECO:0000256" key="1">
    <source>
        <dbReference type="ARBA" id="ARBA00001973"/>
    </source>
</evidence>
<dbReference type="PANTHER" id="PTHR11474:SF76">
    <property type="entry name" value="SHKT DOMAIN-CONTAINING PROTEIN"/>
    <property type="match status" value="1"/>
</dbReference>
<evidence type="ECO:0000313" key="15">
    <source>
        <dbReference type="Proteomes" id="UP000233524"/>
    </source>
</evidence>
<dbReference type="Pfam" id="PF00264">
    <property type="entry name" value="Tyrosinase"/>
    <property type="match status" value="1"/>
</dbReference>
<dbReference type="InterPro" id="IPR041640">
    <property type="entry name" value="Tyrosinase_C"/>
</dbReference>
<feature type="region of interest" description="Disordered" evidence="11">
    <location>
        <begin position="194"/>
        <end position="213"/>
    </location>
</feature>
<keyword evidence="4" id="KW-0479">Metal-binding</keyword>
<comment type="caution">
    <text evidence="14">The sequence shown here is derived from an EMBL/GenBank/DDBJ whole genome shotgun (WGS) entry which is preliminary data.</text>
</comment>
<keyword evidence="8" id="KW-0470">Melanin biosynthesis</keyword>
<evidence type="ECO:0000256" key="4">
    <source>
        <dbReference type="ARBA" id="ARBA00022723"/>
    </source>
</evidence>
<keyword evidence="15" id="KW-1185">Reference proteome</keyword>
<dbReference type="AlphaFoldDB" id="A0A2N3N1M7"/>
<protein>
    <recommendedName>
        <fullName evidence="3">tyrosinase</fullName>
        <ecNumber evidence="3">1.14.18.1</ecNumber>
    </recommendedName>
</protein>